<keyword evidence="4" id="KW-1003">Cell membrane</keyword>
<keyword evidence="7" id="KW-0479">Metal-binding</keyword>
<evidence type="ECO:0000256" key="9">
    <source>
        <dbReference type="ARBA" id="ARBA00022989"/>
    </source>
</evidence>
<evidence type="ECO:0000256" key="12">
    <source>
        <dbReference type="SAM" id="Phobius"/>
    </source>
</evidence>
<dbReference type="Proteomes" id="UP000037175">
    <property type="component" value="Unassembled WGS sequence"/>
</dbReference>
<dbReference type="GO" id="GO:0005886">
    <property type="term" value="C:plasma membrane"/>
    <property type="evidence" value="ECO:0007669"/>
    <property type="project" value="UniProtKB-SubCell"/>
</dbReference>
<dbReference type="GO" id="GO:0070069">
    <property type="term" value="C:cytochrome complex"/>
    <property type="evidence" value="ECO:0007669"/>
    <property type="project" value="TreeGrafter"/>
</dbReference>
<evidence type="ECO:0000256" key="2">
    <source>
        <dbReference type="ARBA" id="ARBA00007543"/>
    </source>
</evidence>
<evidence type="ECO:0000313" key="14">
    <source>
        <dbReference type="Proteomes" id="UP000037175"/>
    </source>
</evidence>
<sequence length="338" mass="36797">MDLNTIWFLLVGILIIGYAILDGFDLGVGSLYYLLGKTEEEKQVLLNSVGPFWDGNEVWLLTGGGALFAAFPQVYASVFSGFYLAMMVVLLGLIFRAAAIEFRNKVESETWKKRWDFLFFLGSFLPALLFGVAVGNVAKGLPLDSAYNYTGGFLALLNPYSLLLGCLGLAAFLMQGVTYTMLKTEGAVQERAKGLFTRIWIVFVAVYVISAVATYIVAPGLFANYAKMPALFLVPLLALAGIILGPLSTKAGRYGMAFLASSVTMAAMILTMALGMYPNWVPATDPNLSLTIYNASSSPLTLKIMLIIALLGVPVVLFYTTYVYRVFRGKVQAGRQGY</sequence>
<feature type="transmembrane region" description="Helical" evidence="12">
    <location>
        <begin position="230"/>
        <end position="247"/>
    </location>
</feature>
<dbReference type="InterPro" id="IPR003317">
    <property type="entry name" value="Cyt-d_oxidase_su2"/>
</dbReference>
<comment type="subcellular location">
    <subcellularLocation>
        <location evidence="1">Cell membrane</location>
        <topology evidence="1">Multi-pass membrane protein</topology>
    </subcellularLocation>
</comment>
<evidence type="ECO:0000256" key="8">
    <source>
        <dbReference type="ARBA" id="ARBA00022982"/>
    </source>
</evidence>
<name>A0A0L6W0M7_9FIRM</name>
<keyword evidence="6 12" id="KW-0812">Transmembrane</keyword>
<dbReference type="AlphaFoldDB" id="A0A0L6W0M7"/>
<keyword evidence="10" id="KW-0408">Iron</keyword>
<proteinExistence type="inferred from homology"/>
<accession>A0A0L6W0M7</accession>
<evidence type="ECO:0000256" key="11">
    <source>
        <dbReference type="ARBA" id="ARBA00023136"/>
    </source>
</evidence>
<keyword evidence="9 12" id="KW-1133">Transmembrane helix</keyword>
<dbReference type="GO" id="GO:0046872">
    <property type="term" value="F:metal ion binding"/>
    <property type="evidence" value="ECO:0007669"/>
    <property type="project" value="UniProtKB-KW"/>
</dbReference>
<feature type="transmembrane region" description="Helical" evidence="12">
    <location>
        <begin position="195"/>
        <end position="218"/>
    </location>
</feature>
<dbReference type="PIRSF" id="PIRSF000267">
    <property type="entry name" value="Cyt_oxidse_sub2"/>
    <property type="match status" value="1"/>
</dbReference>
<evidence type="ECO:0000256" key="1">
    <source>
        <dbReference type="ARBA" id="ARBA00004651"/>
    </source>
</evidence>
<protein>
    <submittedName>
        <fullName evidence="13">Cytochrome d ubiquinol oxidase, subunit II</fullName>
    </submittedName>
</protein>
<keyword evidence="8" id="KW-0249">Electron transport</keyword>
<evidence type="ECO:0000256" key="10">
    <source>
        <dbReference type="ARBA" id="ARBA00023004"/>
    </source>
</evidence>
<feature type="transmembrane region" description="Helical" evidence="12">
    <location>
        <begin position="82"/>
        <end position="102"/>
    </location>
</feature>
<evidence type="ECO:0000256" key="5">
    <source>
        <dbReference type="ARBA" id="ARBA00022617"/>
    </source>
</evidence>
<comment type="similarity">
    <text evidence="2">Belongs to the cytochrome ubiquinol oxidase subunit 2 family.</text>
</comment>
<keyword evidence="5" id="KW-0349">Heme</keyword>
<dbReference type="PANTHER" id="PTHR43141">
    <property type="entry name" value="CYTOCHROME BD2 SUBUNIT II"/>
    <property type="match status" value="1"/>
</dbReference>
<dbReference type="GO" id="GO:0009055">
    <property type="term" value="F:electron transfer activity"/>
    <property type="evidence" value="ECO:0007669"/>
    <property type="project" value="TreeGrafter"/>
</dbReference>
<feature type="transmembrane region" description="Helical" evidence="12">
    <location>
        <begin position="6"/>
        <end position="35"/>
    </location>
</feature>
<keyword evidence="3" id="KW-0813">Transport</keyword>
<dbReference type="Pfam" id="PF02322">
    <property type="entry name" value="Cyt_bd_oxida_II"/>
    <property type="match status" value="1"/>
</dbReference>
<reference evidence="14" key="1">
    <citation type="submission" date="2015-07" db="EMBL/GenBank/DDBJ databases">
        <title>Complete Genome of Thermincola ferriacetica strain Z-0001T.</title>
        <authorList>
            <person name="Lusk B."/>
            <person name="Badalamenti J.P."/>
            <person name="Parameswaran P."/>
            <person name="Bond D.R."/>
            <person name="Torres C.I."/>
        </authorList>
    </citation>
    <scope>NUCLEOTIDE SEQUENCE [LARGE SCALE GENOMIC DNA]</scope>
    <source>
        <strain evidence="14">Z-0001</strain>
    </source>
</reference>
<gene>
    <name evidence="13" type="ORF">Tfer_2331</name>
</gene>
<feature type="transmembrane region" description="Helical" evidence="12">
    <location>
        <begin position="300"/>
        <end position="320"/>
    </location>
</feature>
<keyword evidence="14" id="KW-1185">Reference proteome</keyword>
<evidence type="ECO:0000313" key="13">
    <source>
        <dbReference type="EMBL" id="KNZ69085.1"/>
    </source>
</evidence>
<dbReference type="GO" id="GO:0019646">
    <property type="term" value="P:aerobic electron transport chain"/>
    <property type="evidence" value="ECO:0007669"/>
    <property type="project" value="TreeGrafter"/>
</dbReference>
<dbReference type="GO" id="GO:0016682">
    <property type="term" value="F:oxidoreductase activity, acting on diphenols and related substances as donors, oxygen as acceptor"/>
    <property type="evidence" value="ECO:0007669"/>
    <property type="project" value="TreeGrafter"/>
</dbReference>
<feature type="transmembrane region" description="Helical" evidence="12">
    <location>
        <begin position="153"/>
        <end position="174"/>
    </location>
</feature>
<evidence type="ECO:0000256" key="6">
    <source>
        <dbReference type="ARBA" id="ARBA00022692"/>
    </source>
</evidence>
<evidence type="ECO:0000256" key="4">
    <source>
        <dbReference type="ARBA" id="ARBA00022475"/>
    </source>
</evidence>
<evidence type="ECO:0000256" key="3">
    <source>
        <dbReference type="ARBA" id="ARBA00022448"/>
    </source>
</evidence>
<feature type="transmembrane region" description="Helical" evidence="12">
    <location>
        <begin position="254"/>
        <end position="280"/>
    </location>
</feature>
<dbReference type="PATRIC" id="fig|281456.6.peg.2469"/>
<comment type="caution">
    <text evidence="13">The sequence shown here is derived from an EMBL/GenBank/DDBJ whole genome shotgun (WGS) entry which is preliminary data.</text>
</comment>
<feature type="transmembrane region" description="Helical" evidence="12">
    <location>
        <begin position="114"/>
        <end position="133"/>
    </location>
</feature>
<dbReference type="PANTHER" id="PTHR43141:SF5">
    <property type="entry name" value="CYTOCHROME BD-I UBIQUINOL OXIDASE SUBUNIT 2"/>
    <property type="match status" value="1"/>
</dbReference>
<evidence type="ECO:0000256" key="7">
    <source>
        <dbReference type="ARBA" id="ARBA00022723"/>
    </source>
</evidence>
<dbReference type="NCBIfam" id="TIGR00203">
    <property type="entry name" value="cydB"/>
    <property type="match status" value="1"/>
</dbReference>
<dbReference type="EMBL" id="LGTE01000017">
    <property type="protein sequence ID" value="KNZ69085.1"/>
    <property type="molecule type" value="Genomic_DNA"/>
</dbReference>
<organism evidence="13 14">
    <name type="scientific">Thermincola ferriacetica</name>
    <dbReference type="NCBI Taxonomy" id="281456"/>
    <lineage>
        <taxon>Bacteria</taxon>
        <taxon>Bacillati</taxon>
        <taxon>Bacillota</taxon>
        <taxon>Clostridia</taxon>
        <taxon>Eubacteriales</taxon>
        <taxon>Thermincolaceae</taxon>
        <taxon>Thermincola</taxon>
    </lineage>
</organism>
<dbReference type="RefSeq" id="WP_013119740.1">
    <property type="nucleotide sequence ID" value="NZ_LGTE01000017.1"/>
</dbReference>
<keyword evidence="11 12" id="KW-0472">Membrane</keyword>